<dbReference type="AlphaFoldDB" id="A0A5C3PEE4"/>
<dbReference type="Proteomes" id="UP000308197">
    <property type="component" value="Unassembled WGS sequence"/>
</dbReference>
<accession>A0A5C3PEE4</accession>
<name>A0A5C3PEE4_9APHY</name>
<evidence type="ECO:0000313" key="2">
    <source>
        <dbReference type="Proteomes" id="UP000308197"/>
    </source>
</evidence>
<sequence>MVIKSGKQLSIRSPVRIDRSQCSPPLPARGAIRRCPRNLWQTQSGVFSSHTDVSRSHVARIAPPTRWHARTLAEEHLCKQTLLLTCAGSAIAPILPRQHGRNLTVLACRLLHCQTSHLFITYRRYARASGVASFPIHSIATGVCGCPRQIPRGHHASAQGHKALQEG</sequence>
<keyword evidence="2" id="KW-1185">Reference proteome</keyword>
<proteinExistence type="predicted"/>
<dbReference type="EMBL" id="ML211125">
    <property type="protein sequence ID" value="TFK88114.1"/>
    <property type="molecule type" value="Genomic_DNA"/>
</dbReference>
<protein>
    <submittedName>
        <fullName evidence="1">Uncharacterized protein</fullName>
    </submittedName>
</protein>
<evidence type="ECO:0000313" key="1">
    <source>
        <dbReference type="EMBL" id="TFK88114.1"/>
    </source>
</evidence>
<organism evidence="1 2">
    <name type="scientific">Polyporus arcularius HHB13444</name>
    <dbReference type="NCBI Taxonomy" id="1314778"/>
    <lineage>
        <taxon>Eukaryota</taxon>
        <taxon>Fungi</taxon>
        <taxon>Dikarya</taxon>
        <taxon>Basidiomycota</taxon>
        <taxon>Agaricomycotina</taxon>
        <taxon>Agaricomycetes</taxon>
        <taxon>Polyporales</taxon>
        <taxon>Polyporaceae</taxon>
        <taxon>Polyporus</taxon>
    </lineage>
</organism>
<dbReference type="InParanoid" id="A0A5C3PEE4"/>
<reference evidence="1 2" key="1">
    <citation type="journal article" date="2019" name="Nat. Ecol. Evol.">
        <title>Megaphylogeny resolves global patterns of mushroom evolution.</title>
        <authorList>
            <person name="Varga T."/>
            <person name="Krizsan K."/>
            <person name="Foldi C."/>
            <person name="Dima B."/>
            <person name="Sanchez-Garcia M."/>
            <person name="Sanchez-Ramirez S."/>
            <person name="Szollosi G.J."/>
            <person name="Szarkandi J.G."/>
            <person name="Papp V."/>
            <person name="Albert L."/>
            <person name="Andreopoulos W."/>
            <person name="Angelini C."/>
            <person name="Antonin V."/>
            <person name="Barry K.W."/>
            <person name="Bougher N.L."/>
            <person name="Buchanan P."/>
            <person name="Buyck B."/>
            <person name="Bense V."/>
            <person name="Catcheside P."/>
            <person name="Chovatia M."/>
            <person name="Cooper J."/>
            <person name="Damon W."/>
            <person name="Desjardin D."/>
            <person name="Finy P."/>
            <person name="Geml J."/>
            <person name="Haridas S."/>
            <person name="Hughes K."/>
            <person name="Justo A."/>
            <person name="Karasinski D."/>
            <person name="Kautmanova I."/>
            <person name="Kiss B."/>
            <person name="Kocsube S."/>
            <person name="Kotiranta H."/>
            <person name="LaButti K.M."/>
            <person name="Lechner B.E."/>
            <person name="Liimatainen K."/>
            <person name="Lipzen A."/>
            <person name="Lukacs Z."/>
            <person name="Mihaltcheva S."/>
            <person name="Morgado L.N."/>
            <person name="Niskanen T."/>
            <person name="Noordeloos M.E."/>
            <person name="Ohm R.A."/>
            <person name="Ortiz-Santana B."/>
            <person name="Ovrebo C."/>
            <person name="Racz N."/>
            <person name="Riley R."/>
            <person name="Savchenko A."/>
            <person name="Shiryaev A."/>
            <person name="Soop K."/>
            <person name="Spirin V."/>
            <person name="Szebenyi C."/>
            <person name="Tomsovsky M."/>
            <person name="Tulloss R.E."/>
            <person name="Uehling J."/>
            <person name="Grigoriev I.V."/>
            <person name="Vagvolgyi C."/>
            <person name="Papp T."/>
            <person name="Martin F.M."/>
            <person name="Miettinen O."/>
            <person name="Hibbett D.S."/>
            <person name="Nagy L.G."/>
        </authorList>
    </citation>
    <scope>NUCLEOTIDE SEQUENCE [LARGE SCALE GENOMIC DNA]</scope>
    <source>
        <strain evidence="1 2">HHB13444</strain>
    </source>
</reference>
<gene>
    <name evidence="1" type="ORF">K466DRAFT_86265</name>
</gene>